<sequence length="50" mass="5667">MDKDGRQTLAGMVTQKDGVTSPLYVYYSKHRDSIIVGMMRDNDISVFKAQ</sequence>
<protein>
    <submittedName>
        <fullName evidence="1">Uncharacterized protein</fullName>
    </submittedName>
</protein>
<evidence type="ECO:0000313" key="1">
    <source>
        <dbReference type="EMBL" id="KAH3873603.1"/>
    </source>
</evidence>
<keyword evidence="2" id="KW-1185">Reference proteome</keyword>
<comment type="caution">
    <text evidence="1">The sequence shown here is derived from an EMBL/GenBank/DDBJ whole genome shotgun (WGS) entry which is preliminary data.</text>
</comment>
<accession>A0A9D4MBJ7</accession>
<name>A0A9D4MBJ7_DREPO</name>
<organism evidence="1 2">
    <name type="scientific">Dreissena polymorpha</name>
    <name type="common">Zebra mussel</name>
    <name type="synonym">Mytilus polymorpha</name>
    <dbReference type="NCBI Taxonomy" id="45954"/>
    <lineage>
        <taxon>Eukaryota</taxon>
        <taxon>Metazoa</taxon>
        <taxon>Spiralia</taxon>
        <taxon>Lophotrochozoa</taxon>
        <taxon>Mollusca</taxon>
        <taxon>Bivalvia</taxon>
        <taxon>Autobranchia</taxon>
        <taxon>Heteroconchia</taxon>
        <taxon>Euheterodonta</taxon>
        <taxon>Imparidentia</taxon>
        <taxon>Neoheterodontei</taxon>
        <taxon>Myida</taxon>
        <taxon>Dreissenoidea</taxon>
        <taxon>Dreissenidae</taxon>
        <taxon>Dreissena</taxon>
    </lineage>
</organism>
<proteinExistence type="predicted"/>
<gene>
    <name evidence="1" type="ORF">DPMN_036841</name>
</gene>
<evidence type="ECO:0000313" key="2">
    <source>
        <dbReference type="Proteomes" id="UP000828390"/>
    </source>
</evidence>
<dbReference type="AlphaFoldDB" id="A0A9D4MBJ7"/>
<reference evidence="1" key="1">
    <citation type="journal article" date="2019" name="bioRxiv">
        <title>The Genome of the Zebra Mussel, Dreissena polymorpha: A Resource for Invasive Species Research.</title>
        <authorList>
            <person name="McCartney M.A."/>
            <person name="Auch B."/>
            <person name="Kono T."/>
            <person name="Mallez S."/>
            <person name="Zhang Y."/>
            <person name="Obille A."/>
            <person name="Becker A."/>
            <person name="Abrahante J.E."/>
            <person name="Garbe J."/>
            <person name="Badalamenti J.P."/>
            <person name="Herman A."/>
            <person name="Mangelson H."/>
            <person name="Liachko I."/>
            <person name="Sullivan S."/>
            <person name="Sone E.D."/>
            <person name="Koren S."/>
            <person name="Silverstein K.A.T."/>
            <person name="Beckman K.B."/>
            <person name="Gohl D.M."/>
        </authorList>
    </citation>
    <scope>NUCLEOTIDE SEQUENCE</scope>
    <source>
        <strain evidence="1">Duluth1</strain>
        <tissue evidence="1">Whole animal</tissue>
    </source>
</reference>
<dbReference type="EMBL" id="JAIWYP010000002">
    <property type="protein sequence ID" value="KAH3873603.1"/>
    <property type="molecule type" value="Genomic_DNA"/>
</dbReference>
<reference evidence="1" key="2">
    <citation type="submission" date="2020-11" db="EMBL/GenBank/DDBJ databases">
        <authorList>
            <person name="McCartney M.A."/>
            <person name="Auch B."/>
            <person name="Kono T."/>
            <person name="Mallez S."/>
            <person name="Becker A."/>
            <person name="Gohl D.M."/>
            <person name="Silverstein K.A.T."/>
            <person name="Koren S."/>
            <person name="Bechman K.B."/>
            <person name="Herman A."/>
            <person name="Abrahante J.E."/>
            <person name="Garbe J."/>
        </authorList>
    </citation>
    <scope>NUCLEOTIDE SEQUENCE</scope>
    <source>
        <strain evidence="1">Duluth1</strain>
        <tissue evidence="1">Whole animal</tissue>
    </source>
</reference>
<dbReference type="Proteomes" id="UP000828390">
    <property type="component" value="Unassembled WGS sequence"/>
</dbReference>